<dbReference type="EMBL" id="CAJPDR010000398">
    <property type="protein sequence ID" value="CAF9935016.1"/>
    <property type="molecule type" value="Genomic_DNA"/>
</dbReference>
<evidence type="ECO:0000256" key="4">
    <source>
        <dbReference type="ARBA" id="ARBA00038314"/>
    </source>
</evidence>
<dbReference type="Pfam" id="PF13649">
    <property type="entry name" value="Methyltransf_25"/>
    <property type="match status" value="1"/>
</dbReference>
<organism evidence="7 8">
    <name type="scientific">Alectoria fallacina</name>
    <dbReference type="NCBI Taxonomy" id="1903189"/>
    <lineage>
        <taxon>Eukaryota</taxon>
        <taxon>Fungi</taxon>
        <taxon>Dikarya</taxon>
        <taxon>Ascomycota</taxon>
        <taxon>Pezizomycotina</taxon>
        <taxon>Lecanoromycetes</taxon>
        <taxon>OSLEUM clade</taxon>
        <taxon>Lecanoromycetidae</taxon>
        <taxon>Lecanorales</taxon>
        <taxon>Lecanorineae</taxon>
        <taxon>Parmeliaceae</taxon>
        <taxon>Alectoria</taxon>
    </lineage>
</organism>
<dbReference type="InterPro" id="IPR029063">
    <property type="entry name" value="SAM-dependent_MTases_sf"/>
</dbReference>
<keyword evidence="3" id="KW-0949">S-adenosyl-L-methionine</keyword>
<comment type="similarity">
    <text evidence="4">Belongs to the class I-like SAM-binding methyltransferase superfamily.</text>
</comment>
<proteinExistence type="inferred from homology"/>
<protein>
    <recommendedName>
        <fullName evidence="6">Methyltransferase domain-containing protein</fullName>
    </recommendedName>
</protein>
<dbReference type="Gene3D" id="3.40.50.150">
    <property type="entry name" value="Vaccinia Virus protein VP39"/>
    <property type="match status" value="1"/>
</dbReference>
<dbReference type="SUPFAM" id="SSF53335">
    <property type="entry name" value="S-adenosyl-L-methionine-dependent methyltransferases"/>
    <property type="match status" value="1"/>
</dbReference>
<evidence type="ECO:0000313" key="7">
    <source>
        <dbReference type="EMBL" id="CAF9935016.1"/>
    </source>
</evidence>
<evidence type="ECO:0000256" key="1">
    <source>
        <dbReference type="ARBA" id="ARBA00005179"/>
    </source>
</evidence>
<evidence type="ECO:0000313" key="8">
    <source>
        <dbReference type="Proteomes" id="UP000664203"/>
    </source>
</evidence>
<evidence type="ECO:0000256" key="3">
    <source>
        <dbReference type="ARBA" id="ARBA00022691"/>
    </source>
</evidence>
<dbReference type="GO" id="GO:0016740">
    <property type="term" value="F:transferase activity"/>
    <property type="evidence" value="ECO:0007669"/>
    <property type="project" value="UniProtKB-KW"/>
</dbReference>
<feature type="domain" description="Methyltransferase" evidence="6">
    <location>
        <begin position="101"/>
        <end position="206"/>
    </location>
</feature>
<gene>
    <name evidence="7" type="ORF">ALECFALPRED_006214</name>
</gene>
<dbReference type="PANTHER" id="PTHR35897:SF1">
    <property type="entry name" value="METHYLTRANSFERASE AUSD"/>
    <property type="match status" value="1"/>
</dbReference>
<reference evidence="7" key="1">
    <citation type="submission" date="2021-03" db="EMBL/GenBank/DDBJ databases">
        <authorList>
            <person name="Tagirdzhanova G."/>
        </authorList>
    </citation>
    <scope>NUCLEOTIDE SEQUENCE</scope>
</reference>
<keyword evidence="8" id="KW-1185">Reference proteome</keyword>
<dbReference type="Proteomes" id="UP000664203">
    <property type="component" value="Unassembled WGS sequence"/>
</dbReference>
<comment type="caution">
    <text evidence="7">The sequence shown here is derived from an EMBL/GenBank/DDBJ whole genome shotgun (WGS) entry which is preliminary data.</text>
</comment>
<accession>A0A8H3G8Q7</accession>
<evidence type="ECO:0000256" key="2">
    <source>
        <dbReference type="ARBA" id="ARBA00022679"/>
    </source>
</evidence>
<dbReference type="OrthoDB" id="2094832at2759"/>
<name>A0A8H3G8Q7_9LECA</name>
<keyword evidence="2" id="KW-0808">Transferase</keyword>
<dbReference type="InterPro" id="IPR041698">
    <property type="entry name" value="Methyltransf_25"/>
</dbReference>
<feature type="region of interest" description="Disordered" evidence="5">
    <location>
        <begin position="1"/>
        <end position="22"/>
    </location>
</feature>
<evidence type="ECO:0000256" key="5">
    <source>
        <dbReference type="SAM" id="MobiDB-lite"/>
    </source>
</evidence>
<evidence type="ECO:0000259" key="6">
    <source>
        <dbReference type="Pfam" id="PF13649"/>
    </source>
</evidence>
<dbReference type="PANTHER" id="PTHR35897">
    <property type="entry name" value="METHYLTRANSFERASE AUSD"/>
    <property type="match status" value="1"/>
</dbReference>
<dbReference type="InterPro" id="IPR051654">
    <property type="entry name" value="Meroterpenoid_MTases"/>
</dbReference>
<comment type="pathway">
    <text evidence="1">Secondary metabolite biosynthesis.</text>
</comment>
<sequence>MATFDNSDMEDQKDPCDSIPRYNENIEEDIAPARTLLEEYSKIPPDQVIAHIHAVRDKAWQIHPYPCLGRFRFLDLSISLHPLYPTVLARLKDSSPPQTFLDLGCCFGQDIRRLVADGAHGENLYGADLRLEFLELGYELFRDKGSLKAHFLEGDVFEEGDGAEGGKGLSKLDGKIDVIYAASFLHLFAWEEQVRAGTRMVRLMRDDSLVFGRQVGTTKPGVYARRTDTGRMRYRHDPDSFQKLWDVIGEKTGTKWKVKAELQKVKGWQSEEQEAHGIGNPRMMQFQVHRLK</sequence>
<dbReference type="AlphaFoldDB" id="A0A8H3G8Q7"/>